<dbReference type="EMBL" id="MNPL01001918">
    <property type="protein sequence ID" value="OQR78690.1"/>
    <property type="molecule type" value="Genomic_DNA"/>
</dbReference>
<dbReference type="GO" id="GO:0005524">
    <property type="term" value="F:ATP binding"/>
    <property type="evidence" value="ECO:0007669"/>
    <property type="project" value="UniProtKB-KW"/>
</dbReference>
<dbReference type="PANTHER" id="PTHR12450:SF14">
    <property type="entry name" value="GLYCOSAMINOGLYCAN XYLOSYLKINASE"/>
    <property type="match status" value="1"/>
</dbReference>
<dbReference type="PANTHER" id="PTHR12450">
    <property type="entry name" value="DENTIN MATRIX PROTEIN 4 PROTEIN FAM20"/>
    <property type="match status" value="1"/>
</dbReference>
<evidence type="ECO:0000313" key="11">
    <source>
        <dbReference type="Proteomes" id="UP000192247"/>
    </source>
</evidence>
<dbReference type="InParanoid" id="A0A1V9XZ08"/>
<dbReference type="GO" id="GO:0046872">
    <property type="term" value="F:metal ion binding"/>
    <property type="evidence" value="ECO:0007669"/>
    <property type="project" value="UniProtKB-KW"/>
</dbReference>
<comment type="cofactor">
    <cofactor evidence="8">
        <name>Mn(2+)</name>
        <dbReference type="ChEBI" id="CHEBI:29035"/>
    </cofactor>
</comment>
<dbReference type="GO" id="GO:0005794">
    <property type="term" value="C:Golgi apparatus"/>
    <property type="evidence" value="ECO:0007669"/>
    <property type="project" value="UniProtKB-SubCell"/>
</dbReference>
<feature type="binding site" evidence="7">
    <location>
        <position position="419"/>
    </location>
    <ligand>
        <name>ATP</name>
        <dbReference type="ChEBI" id="CHEBI:30616"/>
    </ligand>
</feature>
<evidence type="ECO:0000313" key="10">
    <source>
        <dbReference type="EMBL" id="OQR78690.1"/>
    </source>
</evidence>
<feature type="binding site" evidence="7">
    <location>
        <position position="224"/>
    </location>
    <ligand>
        <name>ATP</name>
        <dbReference type="ChEBI" id="CHEBI:30616"/>
    </ligand>
</feature>
<feature type="binding site" evidence="7">
    <location>
        <position position="208"/>
    </location>
    <ligand>
        <name>ATP</name>
        <dbReference type="ChEBI" id="CHEBI:30616"/>
    </ligand>
</feature>
<keyword evidence="5" id="KW-0325">Glycoprotein</keyword>
<keyword evidence="8" id="KW-0479">Metal-binding</keyword>
<keyword evidence="4" id="KW-1015">Disulfide bond</keyword>
<comment type="similarity">
    <text evidence="2">Belongs to the FAM20 family.</text>
</comment>
<feature type="binding site" evidence="7">
    <location>
        <position position="405"/>
    </location>
    <ligand>
        <name>ATP</name>
        <dbReference type="ChEBI" id="CHEBI:30616"/>
    </ligand>
</feature>
<evidence type="ECO:0000256" key="4">
    <source>
        <dbReference type="ARBA" id="ARBA00023157"/>
    </source>
</evidence>
<evidence type="ECO:0000256" key="7">
    <source>
        <dbReference type="PIRSR" id="PIRSR624869-2"/>
    </source>
</evidence>
<comment type="caution">
    <text evidence="10">The sequence shown here is derived from an EMBL/GenBank/DDBJ whole genome shotgun (WGS) entry which is preliminary data.</text>
</comment>
<feature type="domain" description="FAM20 C-terminal" evidence="9">
    <location>
        <begin position="300"/>
        <end position="443"/>
    </location>
</feature>
<keyword evidence="3" id="KW-0333">Golgi apparatus</keyword>
<organism evidence="10 11">
    <name type="scientific">Tropilaelaps mercedesae</name>
    <dbReference type="NCBI Taxonomy" id="418985"/>
    <lineage>
        <taxon>Eukaryota</taxon>
        <taxon>Metazoa</taxon>
        <taxon>Ecdysozoa</taxon>
        <taxon>Arthropoda</taxon>
        <taxon>Chelicerata</taxon>
        <taxon>Arachnida</taxon>
        <taxon>Acari</taxon>
        <taxon>Parasitiformes</taxon>
        <taxon>Mesostigmata</taxon>
        <taxon>Gamasina</taxon>
        <taxon>Dermanyssoidea</taxon>
        <taxon>Laelapidae</taxon>
        <taxon>Tropilaelaps</taxon>
    </lineage>
</organism>
<proteinExistence type="inferred from homology"/>
<feature type="binding site" evidence="8">
    <location>
        <position position="254"/>
    </location>
    <ligand>
        <name>Mn(2+)</name>
        <dbReference type="ChEBI" id="CHEBI:29035"/>
    </ligand>
</feature>
<dbReference type="InterPro" id="IPR009581">
    <property type="entry name" value="FAM20_C"/>
</dbReference>
<feature type="active site" evidence="6">
    <location>
        <position position="400"/>
    </location>
</feature>
<sequence length="443" mass="50403">MWALYRTTRVLGVACLILTAYLCLAFYNFEADVERLRAHHITHLNRPDEKQVDHHLVANFKNLMQKSHAQKKKDMLKITAEGWRSSTTDVRSEPVVPHNLLAPHLLHLRVAYVVKTFLLPSIVFDNLHDPYEVESVLQGYETQLATAAPSENEKHAANSTWKLAESWVQPRRGVGPYSGEDGTGFGHVLHQLSTSEILAADIAKKGTQLKLLLTLQGEQQAFFKPMLSVNTVVYRSLSYQRGHIIRDGPFAGSDRHNGEIAAFHLARLLGVHRTPFVAGRRISLDEIRQKSTPRLNFTFYHENGRMCFYGKCYYCKKHNGVCGDESGKLEGAVVLMLPSQFRLQSHRSPWQRTYRNGVYARWETDINYCKKVRSIPEFSGRRILDMIDNAVIDFLIGNADRHHVETFQGLKDSPVLLLDNGKSFGNPDEDEFSILAPLYQCCL</sequence>
<evidence type="ECO:0000256" key="8">
    <source>
        <dbReference type="PIRSR" id="PIRSR624869-3"/>
    </source>
</evidence>
<evidence type="ECO:0000256" key="2">
    <source>
        <dbReference type="ARBA" id="ARBA00006557"/>
    </source>
</evidence>
<dbReference type="OrthoDB" id="8583677at2759"/>
<dbReference type="FunCoup" id="A0A1V9XZ08">
    <property type="interactions" value="1137"/>
</dbReference>
<dbReference type="GO" id="GO:0016773">
    <property type="term" value="F:phosphotransferase activity, alcohol group as acceptor"/>
    <property type="evidence" value="ECO:0007669"/>
    <property type="project" value="TreeGrafter"/>
</dbReference>
<dbReference type="STRING" id="418985.A0A1V9XZ08"/>
<protein>
    <recommendedName>
        <fullName evidence="9">FAM20 C-terminal domain-containing protein</fullName>
    </recommendedName>
</protein>
<evidence type="ECO:0000256" key="6">
    <source>
        <dbReference type="PIRSR" id="PIRSR624869-1"/>
    </source>
</evidence>
<comment type="subcellular location">
    <subcellularLocation>
        <location evidence="1">Golgi apparatus</location>
    </subcellularLocation>
</comment>
<dbReference type="AlphaFoldDB" id="A0A1V9XZ08"/>
<keyword evidence="11" id="KW-1185">Reference proteome</keyword>
<evidence type="ECO:0000256" key="5">
    <source>
        <dbReference type="ARBA" id="ARBA00023180"/>
    </source>
</evidence>
<keyword evidence="7" id="KW-0067">ATP-binding</keyword>
<feature type="binding site" evidence="8">
    <location>
        <position position="419"/>
    </location>
    <ligand>
        <name>Mn(2+)</name>
        <dbReference type="ChEBI" id="CHEBI:29035"/>
    </ligand>
</feature>
<evidence type="ECO:0000256" key="1">
    <source>
        <dbReference type="ARBA" id="ARBA00004555"/>
    </source>
</evidence>
<gene>
    <name evidence="10" type="ORF">BIW11_02684</name>
</gene>
<name>A0A1V9XZ08_9ACAR</name>
<dbReference type="Proteomes" id="UP000192247">
    <property type="component" value="Unassembled WGS sequence"/>
</dbReference>
<keyword evidence="8" id="KW-0464">Manganese</keyword>
<keyword evidence="7" id="KW-0547">Nucleotide-binding</keyword>
<reference evidence="10 11" key="1">
    <citation type="journal article" date="2017" name="Gigascience">
        <title>Draft genome of the honey bee ectoparasitic mite, Tropilaelaps mercedesae, is shaped by the parasitic life history.</title>
        <authorList>
            <person name="Dong X."/>
            <person name="Armstrong S.D."/>
            <person name="Xia D."/>
            <person name="Makepeace B.L."/>
            <person name="Darby A.C."/>
            <person name="Kadowaki T."/>
        </authorList>
    </citation>
    <scope>NUCLEOTIDE SEQUENCE [LARGE SCALE GENOMIC DNA]</scope>
    <source>
        <strain evidence="10">Wuxi-XJTLU</strain>
    </source>
</reference>
<dbReference type="Pfam" id="PF06702">
    <property type="entry name" value="Fam20C"/>
    <property type="match status" value="1"/>
</dbReference>
<accession>A0A1V9XZ08</accession>
<evidence type="ECO:0000259" key="9">
    <source>
        <dbReference type="Pfam" id="PF06702"/>
    </source>
</evidence>
<dbReference type="InterPro" id="IPR024869">
    <property type="entry name" value="FAM20"/>
</dbReference>
<evidence type="ECO:0000256" key="3">
    <source>
        <dbReference type="ARBA" id="ARBA00023034"/>
    </source>
</evidence>